<gene>
    <name evidence="2" type="ORF">EVS81_01320</name>
</gene>
<dbReference type="Proteomes" id="UP000289260">
    <property type="component" value="Chromosome"/>
</dbReference>
<dbReference type="GO" id="GO:0016740">
    <property type="term" value="F:transferase activity"/>
    <property type="evidence" value="ECO:0007669"/>
    <property type="project" value="UniProtKB-KW"/>
</dbReference>
<dbReference type="SUPFAM" id="SSF55729">
    <property type="entry name" value="Acyl-CoA N-acyltransferases (Nat)"/>
    <property type="match status" value="1"/>
</dbReference>
<dbReference type="EMBL" id="CP035806">
    <property type="protein sequence ID" value="QBE47638.1"/>
    <property type="molecule type" value="Genomic_DNA"/>
</dbReference>
<accession>A0A4P6KCR7</accession>
<keyword evidence="2" id="KW-0808">Transferase</keyword>
<reference evidence="2 3" key="1">
    <citation type="submission" date="2019-02" db="EMBL/GenBank/DDBJ databases">
        <authorList>
            <person name="Sun L."/>
            <person name="Pan D."/>
            <person name="Wu X."/>
        </authorList>
    </citation>
    <scope>NUCLEOTIDE SEQUENCE [LARGE SCALE GENOMIC DNA]</scope>
    <source>
        <strain evidence="2 3">JW-1</strain>
    </source>
</reference>
<dbReference type="InterPro" id="IPR016181">
    <property type="entry name" value="Acyl_CoA_acyltransferase"/>
</dbReference>
<keyword evidence="3" id="KW-1185">Reference proteome</keyword>
<evidence type="ECO:0000313" key="3">
    <source>
        <dbReference type="Proteomes" id="UP000289260"/>
    </source>
</evidence>
<dbReference type="AlphaFoldDB" id="A0A4P6KCR7"/>
<sequence>MSHIDRSVTNHEVIPVIESSVFSEHSTARLAGGLIARNGVPLPGLETEYAAHFHLRKKVYVDQTGQLAESELQDDGTDRDEDDERSVTFAVIENHQTGARIVGVARLILRGEHRPLPVEEFCPDVLAPGELGPESVEVSRVIARHETAAMQNLVQAHLFALMLAYLSAHELDRTFAILEPWLERHVKGVLAISRIGELRYVEHYLDYNVPIEIDIPASVERVNAHNAGFIDQYRAAEPGMAYFGRTYKGVRKERAA</sequence>
<dbReference type="Gene3D" id="3.40.630.30">
    <property type="match status" value="1"/>
</dbReference>
<proteinExistence type="predicted"/>
<evidence type="ECO:0000259" key="1">
    <source>
        <dbReference type="Pfam" id="PF21926"/>
    </source>
</evidence>
<name>A0A4P6KCR7_9MICO</name>
<protein>
    <submittedName>
        <fullName evidence="2">GNAT family N-acetyltransferase</fullName>
    </submittedName>
</protein>
<dbReference type="OrthoDB" id="4987350at2"/>
<dbReference type="KEGG" id="ltr:EVS81_01320"/>
<dbReference type="InterPro" id="IPR054597">
    <property type="entry name" value="FeeM_cat"/>
</dbReference>
<dbReference type="Pfam" id="PF21926">
    <property type="entry name" value="FeeM"/>
    <property type="match status" value="1"/>
</dbReference>
<feature type="domain" description="N-acyl amino acid synthase FeeM catalytic core" evidence="1">
    <location>
        <begin position="53"/>
        <end position="204"/>
    </location>
</feature>
<organism evidence="2 3">
    <name type="scientific">Leucobacter triazinivorans</name>
    <dbReference type="NCBI Taxonomy" id="1784719"/>
    <lineage>
        <taxon>Bacteria</taxon>
        <taxon>Bacillati</taxon>
        <taxon>Actinomycetota</taxon>
        <taxon>Actinomycetes</taxon>
        <taxon>Micrococcales</taxon>
        <taxon>Microbacteriaceae</taxon>
        <taxon>Leucobacter</taxon>
    </lineage>
</organism>
<evidence type="ECO:0000313" key="2">
    <source>
        <dbReference type="EMBL" id="QBE47638.1"/>
    </source>
</evidence>